<evidence type="ECO:0000259" key="4">
    <source>
        <dbReference type="PROSITE" id="PS51186"/>
    </source>
</evidence>
<dbReference type="EMBL" id="NXIB02000089">
    <property type="protein sequence ID" value="PHX54600.1"/>
    <property type="molecule type" value="Genomic_DNA"/>
</dbReference>
<sequence>MTSFPSPNQNQVVIRPFQHRDIEVMEQLCAETTDEAENPKGASPDLVFTSKLQQLRRWYGLLKILSLFPNPYQSLFRAHVAEEEGIVKGVIQISPFNRTRSTWRIDRIGVDSEARSKGIGSMLLRHCFEAVWEARTWLLEVNVGDTSALALYRQNGFQPLAQMTYWTIAPERLQEMACATPDLPNLLPVSNADAQLLYQLDTASMPPHVRQVFDRHIQDFKTSFLGALIEGVRQWLGKTEVVSAYVFEPQRKAAIGYFQVQLSRSGNEPHVAQLTVHPAYTWLYPELLSQMARLVQDFPVQSLNLASADYQPEREAYLEQFGAVRVEHSLLMSRSVWHKLRESKLVSLEGLQLSEMLQGFQPTRKPVPGRMSWLGPIAPEAATTPPSSEVKPLLADTGNNQANQVNPLNSQISESTATDDASILPLKLSDLPIDGSS</sequence>
<evidence type="ECO:0000256" key="2">
    <source>
        <dbReference type="ARBA" id="ARBA00023315"/>
    </source>
</evidence>
<dbReference type="SUPFAM" id="SSF55729">
    <property type="entry name" value="Acyl-CoA N-acyltransferases (Nat)"/>
    <property type="match status" value="1"/>
</dbReference>
<name>A0A2G4EYN8_9CYAN</name>
<evidence type="ECO:0000256" key="3">
    <source>
        <dbReference type="SAM" id="MobiDB-lite"/>
    </source>
</evidence>
<feature type="compositionally biased region" description="Polar residues" evidence="3">
    <location>
        <begin position="397"/>
        <end position="419"/>
    </location>
</feature>
<organism evidence="5 6">
    <name type="scientific">Tychonema bourrellyi FEM_GT703</name>
    <dbReference type="NCBI Taxonomy" id="2040638"/>
    <lineage>
        <taxon>Bacteria</taxon>
        <taxon>Bacillati</taxon>
        <taxon>Cyanobacteriota</taxon>
        <taxon>Cyanophyceae</taxon>
        <taxon>Oscillatoriophycideae</taxon>
        <taxon>Oscillatoriales</taxon>
        <taxon>Microcoleaceae</taxon>
        <taxon>Tychonema</taxon>
    </lineage>
</organism>
<dbReference type="PROSITE" id="PS51186">
    <property type="entry name" value="GNAT"/>
    <property type="match status" value="1"/>
</dbReference>
<dbReference type="AlphaFoldDB" id="A0A2G4EYN8"/>
<dbReference type="RefSeq" id="WP_096829972.1">
    <property type="nucleotide sequence ID" value="NZ_NXIB02000089.1"/>
</dbReference>
<comment type="caution">
    <text evidence="5">The sequence shown here is derived from an EMBL/GenBank/DDBJ whole genome shotgun (WGS) entry which is preliminary data.</text>
</comment>
<keyword evidence="6" id="KW-1185">Reference proteome</keyword>
<dbReference type="Pfam" id="PF13508">
    <property type="entry name" value="Acetyltransf_7"/>
    <property type="match status" value="1"/>
</dbReference>
<dbReference type="InterPro" id="IPR016181">
    <property type="entry name" value="Acyl_CoA_acyltransferase"/>
</dbReference>
<keyword evidence="1" id="KW-0808">Transferase</keyword>
<dbReference type="PANTHER" id="PTHR43800">
    <property type="entry name" value="PEPTIDYL-LYSINE N-ACETYLTRANSFERASE YJAB"/>
    <property type="match status" value="1"/>
</dbReference>
<evidence type="ECO:0000313" key="5">
    <source>
        <dbReference type="EMBL" id="PHX54600.1"/>
    </source>
</evidence>
<dbReference type="PANTHER" id="PTHR43800:SF1">
    <property type="entry name" value="PEPTIDYL-LYSINE N-ACETYLTRANSFERASE YJAB"/>
    <property type="match status" value="1"/>
</dbReference>
<dbReference type="Gene3D" id="3.40.630.30">
    <property type="match status" value="1"/>
</dbReference>
<reference evidence="5" key="1">
    <citation type="submission" date="2017-10" db="EMBL/GenBank/DDBJ databases">
        <title>Draft genome sequence of the planktic cyanobacteria Tychonema bourrellyi isolated from alpine lentic freshwater.</title>
        <authorList>
            <person name="Tett A."/>
            <person name="Armanini F."/>
            <person name="Asnicar F."/>
            <person name="Boscaini A."/>
            <person name="Pasolli E."/>
            <person name="Zolfo M."/>
            <person name="Donati C."/>
            <person name="Salmaso N."/>
            <person name="Segata N."/>
        </authorList>
    </citation>
    <scope>NUCLEOTIDE SEQUENCE</scope>
    <source>
        <strain evidence="5">FEM_GT703</strain>
    </source>
</reference>
<dbReference type="InterPro" id="IPR000182">
    <property type="entry name" value="GNAT_dom"/>
</dbReference>
<dbReference type="CDD" id="cd04301">
    <property type="entry name" value="NAT_SF"/>
    <property type="match status" value="1"/>
</dbReference>
<dbReference type="GO" id="GO:0016747">
    <property type="term" value="F:acyltransferase activity, transferring groups other than amino-acyl groups"/>
    <property type="evidence" value="ECO:0007669"/>
    <property type="project" value="InterPro"/>
</dbReference>
<dbReference type="OrthoDB" id="551341at2"/>
<evidence type="ECO:0000256" key="1">
    <source>
        <dbReference type="ARBA" id="ARBA00022679"/>
    </source>
</evidence>
<protein>
    <submittedName>
        <fullName evidence="5">N-acetyltransferase</fullName>
    </submittedName>
</protein>
<keyword evidence="2" id="KW-0012">Acyltransferase</keyword>
<dbReference type="Proteomes" id="UP000226442">
    <property type="component" value="Unassembled WGS sequence"/>
</dbReference>
<feature type="domain" description="N-acetyltransferase" evidence="4">
    <location>
        <begin position="12"/>
        <end position="181"/>
    </location>
</feature>
<accession>A0A2G4EYN8</accession>
<feature type="region of interest" description="Disordered" evidence="3">
    <location>
        <begin position="375"/>
        <end position="419"/>
    </location>
</feature>
<gene>
    <name evidence="5" type="ORF">CP500_015285</name>
</gene>
<evidence type="ECO:0000313" key="6">
    <source>
        <dbReference type="Proteomes" id="UP000226442"/>
    </source>
</evidence>
<proteinExistence type="predicted"/>